<evidence type="ECO:0000313" key="2">
    <source>
        <dbReference type="RefSeq" id="XP_016476809.1"/>
    </source>
</evidence>
<dbReference type="OrthoDB" id="1938625at2759"/>
<organism evidence="2">
    <name type="scientific">Nicotiana tabacum</name>
    <name type="common">Common tobacco</name>
    <dbReference type="NCBI Taxonomy" id="4097"/>
    <lineage>
        <taxon>Eukaryota</taxon>
        <taxon>Viridiplantae</taxon>
        <taxon>Streptophyta</taxon>
        <taxon>Embryophyta</taxon>
        <taxon>Tracheophyta</taxon>
        <taxon>Spermatophyta</taxon>
        <taxon>Magnoliopsida</taxon>
        <taxon>eudicotyledons</taxon>
        <taxon>Gunneridae</taxon>
        <taxon>Pentapetalae</taxon>
        <taxon>asterids</taxon>
        <taxon>lamiids</taxon>
        <taxon>Solanales</taxon>
        <taxon>Solanaceae</taxon>
        <taxon>Nicotianoideae</taxon>
        <taxon>Nicotianeae</taxon>
        <taxon>Nicotiana</taxon>
    </lineage>
</organism>
<name>A0A1S4AJM0_TOBAC</name>
<reference evidence="2" key="1">
    <citation type="submission" date="2025-08" db="UniProtKB">
        <authorList>
            <consortium name="RefSeq"/>
        </authorList>
    </citation>
    <scope>IDENTIFICATION</scope>
</reference>
<proteinExistence type="predicted"/>
<dbReference type="PANTHER" id="PTHR33116">
    <property type="entry name" value="REVERSE TRANSCRIPTASE ZINC-BINDING DOMAIN-CONTAINING PROTEIN-RELATED-RELATED"/>
    <property type="match status" value="1"/>
</dbReference>
<sequence length="432" mass="50036">MVPDVLQVPLPRLTSDHSPIMLDGSRRRSLRIPFRFENMWLQVSDFEDRVDAWWNGYVVTGTPSFRLASKLKMLKGDIRKWNKEVFGRVEVKIRELINEVGEMERVEALRALEESERVRKEEANQELAALAVAQETTEKQAIEQRLASLQRLKREASAFNNTGMREWLERAMEEEEVRAAVVSCAGDKARGSDRFTLAFFQHCWRIVKVELMETTVEFQETREFERSLNASFVTIAPKKERATSIKDYRPISLLESIYKIISKIVSGLKINHRKCEITPMGEVDNIEEIAHVLNCKVGTLPTTYLELPLGASSKDLAMWNPVIERVEKWLAGWQKKYLSIGGKEVLIKSTLSSIPTNYMSFLHERLERLQQNFLWDTTEGARRYHLVNWRVVTSPKERGGLGVKDLKVFNKALLGKWIWRFGVEESAFWRGM</sequence>
<accession>A0A1S4AJM0</accession>
<dbReference type="KEGG" id="nta:107798345"/>
<dbReference type="OMA" id="LENAWFE"/>
<dbReference type="PANTHER" id="PTHR33116:SF85">
    <property type="entry name" value="REVERSE TRANSCRIPTASE ZINC-BINDING DOMAIN-CONTAINING PROTEIN"/>
    <property type="match status" value="1"/>
</dbReference>
<dbReference type="PaxDb" id="4097-A0A1S4AJM0"/>
<evidence type="ECO:0000256" key="1">
    <source>
        <dbReference type="SAM" id="Coils"/>
    </source>
</evidence>
<dbReference type="AlphaFoldDB" id="A0A1S4AJM0"/>
<keyword evidence="1" id="KW-0175">Coiled coil</keyword>
<protein>
    <submittedName>
        <fullName evidence="2">Uncharacterized protein</fullName>
    </submittedName>
</protein>
<feature type="coiled-coil region" evidence="1">
    <location>
        <begin position="106"/>
        <end position="152"/>
    </location>
</feature>
<dbReference type="RefSeq" id="XP_016476809.1">
    <property type="nucleotide sequence ID" value="XM_016621323.1"/>
</dbReference>
<gene>
    <name evidence="2" type="primary">LOC107798345</name>
</gene>
<dbReference type="STRING" id="4097.A0A1S4AJM0"/>